<dbReference type="InterPro" id="IPR016024">
    <property type="entry name" value="ARM-type_fold"/>
</dbReference>
<feature type="domain" description="MIF4G" evidence="2">
    <location>
        <begin position="468"/>
        <end position="703"/>
    </location>
</feature>
<dbReference type="Proteomes" id="UP000659654">
    <property type="component" value="Unassembled WGS sequence"/>
</dbReference>
<feature type="region of interest" description="Disordered" evidence="1">
    <location>
        <begin position="1"/>
        <end position="27"/>
    </location>
</feature>
<feature type="compositionally biased region" description="Basic and acidic residues" evidence="1">
    <location>
        <begin position="123"/>
        <end position="135"/>
    </location>
</feature>
<dbReference type="GO" id="GO:0003743">
    <property type="term" value="F:translation initiation factor activity"/>
    <property type="evidence" value="ECO:0007669"/>
    <property type="project" value="TreeGrafter"/>
</dbReference>
<feature type="region of interest" description="Disordered" evidence="1">
    <location>
        <begin position="721"/>
        <end position="767"/>
    </location>
</feature>
<feature type="region of interest" description="Disordered" evidence="1">
    <location>
        <begin position="122"/>
        <end position="155"/>
    </location>
</feature>
<dbReference type="AlphaFoldDB" id="A0A811KQN2"/>
<feature type="compositionally biased region" description="Polar residues" evidence="1">
    <location>
        <begin position="856"/>
        <end position="875"/>
    </location>
</feature>
<feature type="region of interest" description="Disordered" evidence="1">
    <location>
        <begin position="398"/>
        <end position="454"/>
    </location>
</feature>
<feature type="region of interest" description="Disordered" evidence="1">
    <location>
        <begin position="812"/>
        <end position="881"/>
    </location>
</feature>
<protein>
    <submittedName>
        <fullName evidence="3">(pine wood nematode) hypothetical protein</fullName>
    </submittedName>
</protein>
<gene>
    <name evidence="3" type="ORF">BXYJ_LOCUS5381</name>
</gene>
<feature type="compositionally biased region" description="Polar residues" evidence="1">
    <location>
        <begin position="266"/>
        <end position="275"/>
    </location>
</feature>
<dbReference type="Pfam" id="PF02854">
    <property type="entry name" value="MIF4G"/>
    <property type="match status" value="1"/>
</dbReference>
<dbReference type="EMBL" id="CAJFDI010000002">
    <property type="protein sequence ID" value="CAD5217988.1"/>
    <property type="molecule type" value="Genomic_DNA"/>
</dbReference>
<sequence>MVDRPENHEKNQPAIFCQPDSQVSHQRAPNGSVLVNVQQSNFPASNYMYSQDIPPAYYQSAPYAYAQPQYHSIYSSPMQPGPVYSQIPAEMPGQAPVQPPREEKKKRVLLIVDPTTKNVINKDFVERDEKDKDSTTARVPTPQLTPEQLKDQKKNEVVSKFNQAVMNLAYDGENKAAAQPRRPSPQPSPAKPAAVKPEPERKEEAPPKTPTPVVESQPEPVVEKQPTPEVEKVVEEPVADETKDEVEDKPRSFYRPPVIRERDSSEPATNGTDISEPNGIQEENGASRVDTPDKEAENIEKLLALQAKAEELYQKEAENIERKEYSSELIYFVREVVNIYKKTPTPCDEGMLKERELHIEGMPQANQNRPKFSGGGHPGVYNFNPQWNAGGLGSGGLKRVPYAGRHSENTRNARKKGSITGRASLDRTARNPPPQPLDNLRKAENAWKPKRRETGSIDDEELKYEKFRKEVRSIFNKITPSTYEDLKDEFLNLNVDSDLKMQKIAIDLVFDKAVEEPKFCTLYTNLCKAQISATGKGKDSFCRALIQRAQSTFQGSGEIQQLIAEVRNELSQLPEDATPKQRQDIQERLDLLEAKEKRVLLGNIKFISHLYVAGILADVVVVSCVGALYESYLNQKEETFLQYGIELIEFVSGTYFKKHNLSGETKKDDSVANFMDWLPTIKGSVSSKIKFMIMNFEDFRKGGFVKEEKGPKTIAQLHQDIKKEEEKNKNERIQYDAMKEREKDRNRNPRSGYGGRASYEKQPVDKDKRLKAFNASANTGMSVSKSGSIRQAAANNKLGRTGGANFYKQLAEKKEESASETTPPAPAEEVEDGWTIAGGKNAVSTARIPSLERKSSNTPTSNGSEPTSAAGSRSASEAPPS</sequence>
<feature type="compositionally biased region" description="Basic and acidic residues" evidence="1">
    <location>
        <begin position="197"/>
        <end position="206"/>
    </location>
</feature>
<feature type="compositionally biased region" description="Basic and acidic residues" evidence="1">
    <location>
        <begin position="721"/>
        <end position="747"/>
    </location>
</feature>
<feature type="compositionally biased region" description="Basic and acidic residues" evidence="1">
    <location>
        <begin position="1"/>
        <end position="11"/>
    </location>
</feature>
<dbReference type="GO" id="GO:0016281">
    <property type="term" value="C:eukaryotic translation initiation factor 4F complex"/>
    <property type="evidence" value="ECO:0007669"/>
    <property type="project" value="TreeGrafter"/>
</dbReference>
<dbReference type="EMBL" id="CAJFCV020000002">
    <property type="protein sequence ID" value="CAG9102307.1"/>
    <property type="molecule type" value="Genomic_DNA"/>
</dbReference>
<keyword evidence="4" id="KW-1185">Reference proteome</keyword>
<dbReference type="SMART" id="SM00543">
    <property type="entry name" value="MIF4G"/>
    <property type="match status" value="1"/>
</dbReference>
<dbReference type="SMR" id="A0A811KQN2"/>
<dbReference type="Gene3D" id="1.25.40.180">
    <property type="match status" value="1"/>
</dbReference>
<organism evidence="3 4">
    <name type="scientific">Bursaphelenchus xylophilus</name>
    <name type="common">Pinewood nematode worm</name>
    <name type="synonym">Aphelenchoides xylophilus</name>
    <dbReference type="NCBI Taxonomy" id="6326"/>
    <lineage>
        <taxon>Eukaryota</taxon>
        <taxon>Metazoa</taxon>
        <taxon>Ecdysozoa</taxon>
        <taxon>Nematoda</taxon>
        <taxon>Chromadorea</taxon>
        <taxon>Rhabditida</taxon>
        <taxon>Tylenchina</taxon>
        <taxon>Tylenchomorpha</taxon>
        <taxon>Aphelenchoidea</taxon>
        <taxon>Aphelenchoididae</taxon>
        <taxon>Bursaphelenchus</taxon>
    </lineage>
</organism>
<dbReference type="OrthoDB" id="514777at2759"/>
<reference evidence="3" key="1">
    <citation type="submission" date="2020-09" db="EMBL/GenBank/DDBJ databases">
        <authorList>
            <person name="Kikuchi T."/>
        </authorList>
    </citation>
    <scope>NUCLEOTIDE SEQUENCE</scope>
    <source>
        <strain evidence="3">Ka4C1</strain>
    </source>
</reference>
<dbReference type="PANTHER" id="PTHR23253:SF78">
    <property type="entry name" value="EUKARYOTIC TRANSLATION INITIATION FACTOR 4G1, ISOFORM B-RELATED"/>
    <property type="match status" value="1"/>
</dbReference>
<evidence type="ECO:0000313" key="3">
    <source>
        <dbReference type="EMBL" id="CAD5217988.1"/>
    </source>
</evidence>
<feature type="compositionally biased region" description="Polar residues" evidence="1">
    <location>
        <begin position="136"/>
        <end position="146"/>
    </location>
</feature>
<dbReference type="Proteomes" id="UP000582659">
    <property type="component" value="Unassembled WGS sequence"/>
</dbReference>
<name>A0A811KQN2_BURXY</name>
<dbReference type="InterPro" id="IPR003890">
    <property type="entry name" value="MIF4G-like_typ-3"/>
</dbReference>
<feature type="region of interest" description="Disordered" evidence="1">
    <location>
        <begin position="174"/>
        <end position="293"/>
    </location>
</feature>
<dbReference type="SUPFAM" id="SSF48371">
    <property type="entry name" value="ARM repeat"/>
    <property type="match status" value="1"/>
</dbReference>
<evidence type="ECO:0000256" key="1">
    <source>
        <dbReference type="SAM" id="MobiDB-lite"/>
    </source>
</evidence>
<evidence type="ECO:0000259" key="2">
    <source>
        <dbReference type="SMART" id="SM00543"/>
    </source>
</evidence>
<dbReference type="PANTHER" id="PTHR23253">
    <property type="entry name" value="EUKARYOTIC TRANSLATION INITIATION FACTOR 4 GAMMA"/>
    <property type="match status" value="1"/>
</dbReference>
<proteinExistence type="predicted"/>
<accession>A0A811KQN2</accession>
<evidence type="ECO:0000313" key="4">
    <source>
        <dbReference type="Proteomes" id="UP000659654"/>
    </source>
</evidence>
<comment type="caution">
    <text evidence="3">The sequence shown here is derived from an EMBL/GenBank/DDBJ whole genome shotgun (WGS) entry which is preliminary data.</text>
</comment>
<feature type="compositionally biased region" description="Low complexity" evidence="1">
    <location>
        <begin position="211"/>
        <end position="228"/>
    </location>
</feature>
<feature type="compositionally biased region" description="Basic and acidic residues" evidence="1">
    <location>
        <begin position="439"/>
        <end position="454"/>
    </location>
</feature>
<feature type="compositionally biased region" description="Basic and acidic residues" evidence="1">
    <location>
        <begin position="758"/>
        <end position="767"/>
    </location>
</feature>
<dbReference type="GO" id="GO:0003729">
    <property type="term" value="F:mRNA binding"/>
    <property type="evidence" value="ECO:0007669"/>
    <property type="project" value="TreeGrafter"/>
</dbReference>